<comment type="subcellular location">
    <subcellularLocation>
        <location evidence="1">Membrane</location>
        <topology evidence="1">Multi-pass membrane protein</topology>
    </subcellularLocation>
</comment>
<dbReference type="GO" id="GO:0038023">
    <property type="term" value="F:signaling receptor activity"/>
    <property type="evidence" value="ECO:0007669"/>
    <property type="project" value="TreeGrafter"/>
</dbReference>
<feature type="transmembrane region" description="Helical" evidence="8">
    <location>
        <begin position="140"/>
        <end position="162"/>
    </location>
</feature>
<evidence type="ECO:0000256" key="6">
    <source>
        <dbReference type="PIRSR" id="PIRSR604254-1"/>
    </source>
</evidence>
<evidence type="ECO:0000256" key="7">
    <source>
        <dbReference type="SAM" id="MobiDB-lite"/>
    </source>
</evidence>
<feature type="transmembrane region" description="Helical" evidence="8">
    <location>
        <begin position="73"/>
        <end position="94"/>
    </location>
</feature>
<evidence type="ECO:0000256" key="3">
    <source>
        <dbReference type="ARBA" id="ARBA00022692"/>
    </source>
</evidence>
<dbReference type="AlphaFoldDB" id="A0A9X0DD01"/>
<keyword evidence="3 8" id="KW-0812">Transmembrane</keyword>
<feature type="binding site" evidence="6">
    <location>
        <position position="126"/>
    </location>
    <ligand>
        <name>Zn(2+)</name>
        <dbReference type="ChEBI" id="CHEBI:29105"/>
    </ligand>
</feature>
<evidence type="ECO:0000256" key="2">
    <source>
        <dbReference type="ARBA" id="ARBA00007018"/>
    </source>
</evidence>
<dbReference type="GO" id="GO:0016020">
    <property type="term" value="C:membrane"/>
    <property type="evidence" value="ECO:0007669"/>
    <property type="project" value="UniProtKB-SubCell"/>
</dbReference>
<evidence type="ECO:0000256" key="8">
    <source>
        <dbReference type="SAM" id="Phobius"/>
    </source>
</evidence>
<evidence type="ECO:0000256" key="4">
    <source>
        <dbReference type="ARBA" id="ARBA00022989"/>
    </source>
</evidence>
<keyword evidence="10" id="KW-1185">Reference proteome</keyword>
<feature type="compositionally biased region" description="Low complexity" evidence="7">
    <location>
        <begin position="1"/>
        <end position="19"/>
    </location>
</feature>
<feature type="transmembrane region" description="Helical" evidence="8">
    <location>
        <begin position="106"/>
        <end position="128"/>
    </location>
</feature>
<dbReference type="Proteomes" id="UP001163046">
    <property type="component" value="Unassembled WGS sequence"/>
</dbReference>
<evidence type="ECO:0000313" key="10">
    <source>
        <dbReference type="Proteomes" id="UP001163046"/>
    </source>
</evidence>
<keyword evidence="6" id="KW-0862">Zinc</keyword>
<dbReference type="InterPro" id="IPR004254">
    <property type="entry name" value="AdipoR/HlyIII-related"/>
</dbReference>
<keyword evidence="5 8" id="KW-0472">Membrane</keyword>
<feature type="region of interest" description="Disordered" evidence="7">
    <location>
        <begin position="1"/>
        <end position="20"/>
    </location>
</feature>
<comment type="caution">
    <text evidence="9">The sequence shown here is derived from an EMBL/GenBank/DDBJ whole genome shotgun (WGS) entry which is preliminary data.</text>
</comment>
<dbReference type="OrthoDB" id="5949390at2759"/>
<evidence type="ECO:0000313" key="9">
    <source>
        <dbReference type="EMBL" id="KAJ7393509.1"/>
    </source>
</evidence>
<keyword evidence="4 8" id="KW-1133">Transmembrane helix</keyword>
<protein>
    <submittedName>
        <fullName evidence="9">Uncharacterized protein</fullName>
    </submittedName>
</protein>
<dbReference type="Pfam" id="PF03006">
    <property type="entry name" value="HlyIII"/>
    <property type="match status" value="1"/>
</dbReference>
<gene>
    <name evidence="9" type="ORF">OS493_006493</name>
</gene>
<dbReference type="PANTHER" id="PTHR20855:SF143">
    <property type="entry name" value="MEMBRANE PROGESTIN RECEPTOR EPSILON"/>
    <property type="match status" value="1"/>
</dbReference>
<name>A0A9X0DD01_9CNID</name>
<dbReference type="PROSITE" id="PS51257">
    <property type="entry name" value="PROKAR_LIPOPROTEIN"/>
    <property type="match status" value="1"/>
</dbReference>
<proteinExistence type="inferred from homology"/>
<reference evidence="9" key="1">
    <citation type="submission" date="2023-01" db="EMBL/GenBank/DDBJ databases">
        <title>Genome assembly of the deep-sea coral Lophelia pertusa.</title>
        <authorList>
            <person name="Herrera S."/>
            <person name="Cordes E."/>
        </authorList>
    </citation>
    <scope>NUCLEOTIDE SEQUENCE</scope>
    <source>
        <strain evidence="9">USNM1676648</strain>
        <tissue evidence="9">Polyp</tissue>
    </source>
</reference>
<keyword evidence="6" id="KW-0479">Metal-binding</keyword>
<feature type="transmembrane region" description="Helical" evidence="8">
    <location>
        <begin position="168"/>
        <end position="188"/>
    </location>
</feature>
<comment type="similarity">
    <text evidence="2">Belongs to the ADIPOR family.</text>
</comment>
<dbReference type="GO" id="GO:0046872">
    <property type="term" value="F:metal ion binding"/>
    <property type="evidence" value="ECO:0007669"/>
    <property type="project" value="UniProtKB-KW"/>
</dbReference>
<sequence>MVNRNRNNLNPTTTTANNNSMAACGTDNDKLLFEDCEVPKGLREPFIKSGYRRAYSTPWQCFKSLFYINNESFNVWSHILATCYFFVRFGMAASSQSKSILDPFNLPLFASALGTLTLYSTSSVAHLLNSMSERGYKMCFFFDYAAVSVYTFTSSQAMFFYVRPMNTQWIIFESPSLYLCLAAPFHFLSRTAAVRLMLQSTGSALFSVRYQSLLPGLSARYHF</sequence>
<evidence type="ECO:0000256" key="5">
    <source>
        <dbReference type="ARBA" id="ARBA00023136"/>
    </source>
</evidence>
<accession>A0A9X0DD01</accession>
<evidence type="ECO:0000256" key="1">
    <source>
        <dbReference type="ARBA" id="ARBA00004141"/>
    </source>
</evidence>
<dbReference type="PANTHER" id="PTHR20855">
    <property type="entry name" value="ADIPOR/PROGESTIN RECEPTOR-RELATED"/>
    <property type="match status" value="1"/>
</dbReference>
<organism evidence="9 10">
    <name type="scientific">Desmophyllum pertusum</name>
    <dbReference type="NCBI Taxonomy" id="174260"/>
    <lineage>
        <taxon>Eukaryota</taxon>
        <taxon>Metazoa</taxon>
        <taxon>Cnidaria</taxon>
        <taxon>Anthozoa</taxon>
        <taxon>Hexacorallia</taxon>
        <taxon>Scleractinia</taxon>
        <taxon>Caryophylliina</taxon>
        <taxon>Caryophylliidae</taxon>
        <taxon>Desmophyllum</taxon>
    </lineage>
</organism>
<dbReference type="EMBL" id="MU825398">
    <property type="protein sequence ID" value="KAJ7393509.1"/>
    <property type="molecule type" value="Genomic_DNA"/>
</dbReference>